<dbReference type="OrthoDB" id="9792152at2"/>
<evidence type="ECO:0000313" key="3">
    <source>
        <dbReference type="EMBL" id="OUJ73126.1"/>
    </source>
</evidence>
<feature type="domain" description="Secretion system C-terminal sorting" evidence="2">
    <location>
        <begin position="794"/>
        <end position="865"/>
    </location>
</feature>
<dbReference type="Gene3D" id="3.40.390.10">
    <property type="entry name" value="Collagenase (Catalytic Domain)"/>
    <property type="match status" value="1"/>
</dbReference>
<dbReference type="EMBL" id="MTSE01000007">
    <property type="protein sequence ID" value="OUJ73126.1"/>
    <property type="molecule type" value="Genomic_DNA"/>
</dbReference>
<sequence length="871" mass="90871">MKATFTVFTAWRSAIAAGILSAGLALPQQSVAQRVLWADDPQVPTQARNVTTSLRQFRPVSFQLDAVRSALQTAPAAATNGVRQSSTVISLPLPDGSSGRFRVAESVVMDPALAARYPMIKTYVAEGIDDVNATARLDVTPAGFHAMIRSFNNIVFIDPAAKGDNSHHLVFDRRAMDFASQQRTCYTNEVSTATALAPASVMAPNGDILRTYRLALSCTGEYAINKSVNATAPTKAEALAGIVSSVNRVTGVYEQELAIRLVLIPTTDQVIYLDPATDPFTNLSNGATLTTNQATIDNIIGTANYDIGHIFNTADGGIAGLGVVCRAGQKARGSTGLPNPTGDAFDIDYVAHEMGHQFGGNHTFNGNVGSCAGGNRSAANAYEPGSGTTIMAYAGICGAQNTQSNSDPYFHSRSFDEITTYVRGNGNCSVNTPTGNRAPVVNAGLSYNIPLNTPFTLTGSATDPDGDQLTYSWEEFDLGPAGAPNAPVGNAPLFRFFPPTPNPSRTFPSAVRPNGQPGALLTNVPVIGEILPSYARTMNFRLVARDNRVTGGAIDYAATTVTAVENTGPFVLTAPSAANLTWTAGIPQQVTWDVANTTAAPISAARVNILLSTDGGRTFSIVLLAGTTNDGCEYVTIPPIYGNIAAARIKVEAAGNIFFDISDNNFAVQVSTTPTFYLAPACAPAGGLALCPGSAVTVPIAVGQFQNFKGQVALTATGLPAGVTATFTPSSLLAGNSTQLLLSTTAAVTPGTYPITVTGTSGSVTQSRVISLTVSPSACPLATITPGILKGVEVYPNPSAGVFQVQINNTQRGAVQLEVTDALGRTMLSQKLTKNGAALQHTVDLSQLVNGVYQLHLALPDGSTVTRLLKQ</sequence>
<reference evidence="3 4" key="1">
    <citation type="submission" date="2017-01" db="EMBL/GenBank/DDBJ databases">
        <title>A new Hymenobacter.</title>
        <authorList>
            <person name="Liang Y."/>
            <person name="Feng F."/>
        </authorList>
    </citation>
    <scope>NUCLEOTIDE SEQUENCE [LARGE SCALE GENOMIC DNA]</scope>
    <source>
        <strain evidence="3">MIMBbqt21</strain>
    </source>
</reference>
<dbReference type="SUPFAM" id="SSF55486">
    <property type="entry name" value="Metalloproteases ('zincins'), catalytic domain"/>
    <property type="match status" value="1"/>
</dbReference>
<dbReference type="GO" id="GO:0008237">
    <property type="term" value="F:metallopeptidase activity"/>
    <property type="evidence" value="ECO:0007669"/>
    <property type="project" value="InterPro"/>
</dbReference>
<dbReference type="InterPro" id="IPR013783">
    <property type="entry name" value="Ig-like_fold"/>
</dbReference>
<dbReference type="InterPro" id="IPR024079">
    <property type="entry name" value="MetalloPept_cat_dom_sf"/>
</dbReference>
<dbReference type="Gene3D" id="2.60.40.10">
    <property type="entry name" value="Immunoglobulins"/>
    <property type="match status" value="1"/>
</dbReference>
<dbReference type="Pfam" id="PF18962">
    <property type="entry name" value="Por_Secre_tail"/>
    <property type="match status" value="1"/>
</dbReference>
<protein>
    <recommendedName>
        <fullName evidence="2">Secretion system C-terminal sorting domain-containing protein</fullName>
    </recommendedName>
</protein>
<keyword evidence="4" id="KW-1185">Reference proteome</keyword>
<evidence type="ECO:0000259" key="2">
    <source>
        <dbReference type="Pfam" id="PF18962"/>
    </source>
</evidence>
<organism evidence="3 4">
    <name type="scientific">Hymenobacter crusticola</name>
    <dbReference type="NCBI Taxonomy" id="1770526"/>
    <lineage>
        <taxon>Bacteria</taxon>
        <taxon>Pseudomonadati</taxon>
        <taxon>Bacteroidota</taxon>
        <taxon>Cytophagia</taxon>
        <taxon>Cytophagales</taxon>
        <taxon>Hymenobacteraceae</taxon>
        <taxon>Hymenobacter</taxon>
    </lineage>
</organism>
<feature type="signal peptide" evidence="1">
    <location>
        <begin position="1"/>
        <end position="32"/>
    </location>
</feature>
<accession>A0A243WCF8</accession>
<feature type="chain" id="PRO_5012760692" description="Secretion system C-terminal sorting domain-containing protein" evidence="1">
    <location>
        <begin position="33"/>
        <end position="871"/>
    </location>
</feature>
<name>A0A243WCF8_9BACT</name>
<proteinExistence type="predicted"/>
<dbReference type="InterPro" id="IPR026444">
    <property type="entry name" value="Secre_tail"/>
</dbReference>
<dbReference type="AlphaFoldDB" id="A0A243WCF8"/>
<dbReference type="Proteomes" id="UP000194873">
    <property type="component" value="Unassembled WGS sequence"/>
</dbReference>
<comment type="caution">
    <text evidence="3">The sequence shown here is derived from an EMBL/GenBank/DDBJ whole genome shotgun (WGS) entry which is preliminary data.</text>
</comment>
<evidence type="ECO:0000313" key="4">
    <source>
        <dbReference type="Proteomes" id="UP000194873"/>
    </source>
</evidence>
<dbReference type="RefSeq" id="WP_086594886.1">
    <property type="nucleotide sequence ID" value="NZ_MTSE01000007.1"/>
</dbReference>
<dbReference type="NCBIfam" id="TIGR04183">
    <property type="entry name" value="Por_Secre_tail"/>
    <property type="match status" value="1"/>
</dbReference>
<keyword evidence="1" id="KW-0732">Signal</keyword>
<gene>
    <name evidence="3" type="ORF">BXP70_14930</name>
</gene>
<dbReference type="Pfam" id="PF13583">
    <property type="entry name" value="Reprolysin_4"/>
    <property type="match status" value="1"/>
</dbReference>
<evidence type="ECO:0000256" key="1">
    <source>
        <dbReference type="SAM" id="SignalP"/>
    </source>
</evidence>